<dbReference type="AlphaFoldDB" id="A0A8J4USU0"/>
<dbReference type="GO" id="GO:0047223">
    <property type="term" value="F:beta-1,3-galactosyl-O-glycosyl-glycoprotein beta-1,3-N-acetylglucosaminyltransferase activity"/>
    <property type="evidence" value="ECO:0007669"/>
    <property type="project" value="TreeGrafter"/>
</dbReference>
<name>A0A8J4USU0_9MYCE</name>
<keyword evidence="3" id="KW-1185">Reference proteome</keyword>
<sequence length="1122" mass="124162">MPIVIKLCSATTVQKSFIKVLREDQYYPITANRINMWVMDQKELLFPFTFNSFDVSSAANVQSFMNYVDNIKIGCSVMVIIVGDLPIPQTYKSLVYSTFQYFGGSKISNVSATNPNYCLIGYKGQPVGQATEVFGKSTDSLSIEIEMEIAQSKSWNTKTIQITTYNSYSNKPTLLIDGRPVSLNISTGMNVITFNKYNQVETIKTFNTNAPNPAPNPSNPEPTISEQFSDFLDSIDESALTLIFTYGETKYNFTLDNVNQIKKFGSKFISDFYNNANNKCWYLFGRKEDVNSVIEATTTRDISVGYYFYTVVDDNANYQYENDDDGNIYLSVFSNNTTAVTSYNNLFIIDDIDLKSNKSFYGFVLGDVDENDGTLSMLQYFDIPVNGNEQLTLTSVQSLVDAINAIPTGNLAILSASKLPSGFTTPSTLTNALYTLGSCSGSGITGASSFSLIGRKGSPSGSAPEDISTIGPVSVCSNFNFKGTLVKPFIDIKVVSYNNKSGESEFYINGTKVPFINNTGMNVLVVDSFSGTISYTRNFNTIESEESDQLSQFIESLPVGSIVGLSSQGTLNLNERAKKTISNYFKGDIKVHQSESNSIYTLGPNDSYCSIGQILDKHSGSTSFKPLYNESFNSYVDGNGEIKTTASLRYPLKYLFDKVEGHNINVQAKSGSNALAKIEIDGSIVIGENGSTPSIDGLNIVTIRPDEITPFVHQFNVIKDQNEWFSFFNFINNLSKSTLVIVAVQEEFGKISDPITEYYMKSAFRMIGGSLFDDHLSSFAMIGCKGIASSSAHELRCKHSSFISISSWEPKRITKLLSAPFDNKRIGRDAIFAVPLFEEYYKLSNPTSTLPKQLAIGHKYSIPPAFSQSPRPRIGATPIKRALIVSCSYVKSLSGRLSDAEYHAQQHAQALITAGYLTRDNIKILSESTTEPSPSGYIGPNLNNIKSQINWLQSEIVAGDSIYFCFVGRGWTSMPWGRTEEDKWYGGLVLLTQSYVSLEFFYFHAFQALFNKVVEGINLSYLFDCDYSHELAVYNSGPTPPYPWNINAISSLAAGKMKTNSQLSLSFLECINTAISEQYNNGGSKLTYSQLVNKVLQNPSYLDQSPTYEGPNPNLTFLNPLQ</sequence>
<dbReference type="Proteomes" id="UP000695562">
    <property type="component" value="Unassembled WGS sequence"/>
</dbReference>
<feature type="domain" description="ILEI/PANDER" evidence="1">
    <location>
        <begin position="188"/>
        <end position="288"/>
    </location>
</feature>
<evidence type="ECO:0000313" key="2">
    <source>
        <dbReference type="EMBL" id="KAF2074011.1"/>
    </source>
</evidence>
<feature type="domain" description="ILEI/PANDER" evidence="1">
    <location>
        <begin position="34"/>
        <end position="125"/>
    </location>
</feature>
<dbReference type="EMBL" id="AJWJ01000170">
    <property type="protein sequence ID" value="KAF2074011.1"/>
    <property type="molecule type" value="Genomic_DNA"/>
</dbReference>
<dbReference type="GO" id="GO:0000139">
    <property type="term" value="C:Golgi membrane"/>
    <property type="evidence" value="ECO:0007669"/>
    <property type="project" value="TreeGrafter"/>
</dbReference>
<dbReference type="Pfam" id="PF15711">
    <property type="entry name" value="ILEI"/>
    <property type="match status" value="5"/>
</dbReference>
<reference evidence="2" key="1">
    <citation type="submission" date="2020-01" db="EMBL/GenBank/DDBJ databases">
        <title>Development of genomics and gene disruption for Polysphondylium violaceum indicates a role for the polyketide synthase stlB in stalk morphogenesis.</title>
        <authorList>
            <person name="Narita B."/>
            <person name="Kawabe Y."/>
            <person name="Kin K."/>
            <person name="Saito T."/>
            <person name="Gibbs R."/>
            <person name="Kuspa A."/>
            <person name="Muzny D."/>
            <person name="Queller D."/>
            <person name="Richards S."/>
            <person name="Strassman J."/>
            <person name="Sucgang R."/>
            <person name="Worley K."/>
            <person name="Schaap P."/>
        </authorList>
    </citation>
    <scope>NUCLEOTIDE SEQUENCE</scope>
    <source>
        <strain evidence="2">QSvi11</strain>
    </source>
</reference>
<evidence type="ECO:0000259" key="1">
    <source>
        <dbReference type="Pfam" id="PF15711"/>
    </source>
</evidence>
<gene>
    <name evidence="2" type="ORF">CYY_004688</name>
</gene>
<comment type="caution">
    <text evidence="2">The sequence shown here is derived from an EMBL/GenBank/DDBJ whole genome shotgun (WGS) entry which is preliminary data.</text>
</comment>
<dbReference type="Gene3D" id="3.40.50.12660">
    <property type="match status" value="1"/>
</dbReference>
<dbReference type="InterPro" id="IPR039477">
    <property type="entry name" value="ILEI/PANDER_dom"/>
</dbReference>
<evidence type="ECO:0000313" key="3">
    <source>
        <dbReference type="Proteomes" id="UP000695562"/>
    </source>
</evidence>
<feature type="domain" description="ILEI/PANDER" evidence="1">
    <location>
        <begin position="520"/>
        <end position="609"/>
    </location>
</feature>
<dbReference type="PANTHER" id="PTHR46396:SF2">
    <property type="entry name" value="ILEI_PANDER DOMAIN-CONTAINING PROTEIN"/>
    <property type="match status" value="1"/>
</dbReference>
<dbReference type="InterPro" id="IPR052463">
    <property type="entry name" value="O-linked_mannose_GnT"/>
</dbReference>
<dbReference type="PANTHER" id="PTHR46396">
    <property type="entry name" value="PROTEIN O-LINKED-MANNOSE BETA-1,2-N-ACETYLGLUCOSAMINYLTRANSFERASE 1"/>
    <property type="match status" value="1"/>
</dbReference>
<accession>A0A8J4USU0</accession>
<protein>
    <recommendedName>
        <fullName evidence="1">ILEI/PANDER domain-containing protein</fullName>
    </recommendedName>
</protein>
<proteinExistence type="predicted"/>
<dbReference type="GO" id="GO:0016266">
    <property type="term" value="P:protein O-linked glycosylation via N-acetyl-galactosamine"/>
    <property type="evidence" value="ECO:0007669"/>
    <property type="project" value="TreeGrafter"/>
</dbReference>
<feature type="domain" description="ILEI/PANDER" evidence="1">
    <location>
        <begin position="696"/>
        <end position="786"/>
    </location>
</feature>
<feature type="domain" description="ILEI/PANDER" evidence="1">
    <location>
        <begin position="368"/>
        <end position="458"/>
    </location>
</feature>
<organism evidence="2 3">
    <name type="scientific">Polysphondylium violaceum</name>
    <dbReference type="NCBI Taxonomy" id="133409"/>
    <lineage>
        <taxon>Eukaryota</taxon>
        <taxon>Amoebozoa</taxon>
        <taxon>Evosea</taxon>
        <taxon>Eumycetozoa</taxon>
        <taxon>Dictyostelia</taxon>
        <taxon>Dictyosteliales</taxon>
        <taxon>Dictyosteliaceae</taxon>
        <taxon>Polysphondylium</taxon>
    </lineage>
</organism>
<dbReference type="OrthoDB" id="20902at2759"/>